<gene>
    <name evidence="2" type="ORF">QEH59_00260</name>
</gene>
<evidence type="ECO:0000256" key="1">
    <source>
        <dbReference type="SAM" id="MobiDB-lite"/>
    </source>
</evidence>
<evidence type="ECO:0000313" key="2">
    <source>
        <dbReference type="EMBL" id="MDQ8192835.1"/>
    </source>
</evidence>
<dbReference type="EMBL" id="JARXIC010000001">
    <property type="protein sequence ID" value="MDQ8192835.1"/>
    <property type="molecule type" value="Genomic_DNA"/>
</dbReference>
<dbReference type="Proteomes" id="UP001243717">
    <property type="component" value="Unassembled WGS sequence"/>
</dbReference>
<accession>A0ABU1AG85</accession>
<comment type="caution">
    <text evidence="2">The sequence shown here is derived from an EMBL/GenBank/DDBJ whole genome shotgun (WGS) entry which is preliminary data.</text>
</comment>
<dbReference type="Gene3D" id="2.30.30.700">
    <property type="entry name" value="SLA1 homology domain 1"/>
    <property type="match status" value="1"/>
</dbReference>
<feature type="compositionally biased region" description="Acidic residues" evidence="1">
    <location>
        <begin position="67"/>
        <end position="80"/>
    </location>
</feature>
<organism evidence="2 3">
    <name type="scientific">Thalassobacterium sedimentorum</name>
    <dbReference type="NCBI Taxonomy" id="3041258"/>
    <lineage>
        <taxon>Bacteria</taxon>
        <taxon>Pseudomonadati</taxon>
        <taxon>Verrucomicrobiota</taxon>
        <taxon>Opitutia</taxon>
        <taxon>Puniceicoccales</taxon>
        <taxon>Coraliomargaritaceae</taxon>
        <taxon>Thalassobacterium</taxon>
    </lineage>
</organism>
<proteinExistence type="predicted"/>
<sequence>MTEARTWTSTDGRTLEGELVSVDELGVHVRRDMDGRFVTIPRSMLSAADLAYIEGGAAELELEPELEPELEAELGPESESDSAVSQLVNTESEDAHRKRASISRLVTMQAQLANLTYRNFEREIAWAEGITMPAALLNTEAGKILEGYCERWLANEPDRVGFIQFDVSTLPTDAVDGPVADALVLGLRTRISQDYIYKTMEHSLYVENVERLNDSHWILVVGRTADGKPDFSKTELMELKSADGVMERLTVARPAVAEDRQVWMTGDWVYSVVSLPENGDGMEGLLINFGTEAGLQIALKRVETVLFNDSGERVWDVLIQDSQNTRNRVFEVWHAGTAFDFDLNGIRDQFFLISNRLSKYNLRFTQRFDAEFGGEASIVMMHTSGAVHNLIESGLDGIYIKRNASLFKRRWSDFSTWLNTFKYLEANEGSIAFEFWDPVGAGLAGMFAHYVMTPNLGSLQRHTVFGGENPTAWLGEAVGATRYLDEMNAVSNKIDLGENLYTLYPKRVGQNQTAEAGDDQAIMGSRYRFKIDGHMHPDLNLFGEASSTELGELKLSLQPVLAPWFGDPVAVGDMLEGEPRYYFPIDDKFTDFMSHHNGYRWRLLAEADYSFIDIVLEVPASAAWLHFNWVSGQEREAFVKVVDSNDDGSAAPLGKWKLQRASTGQGLDSKYSVDLSAYAGQRIQLRFAVQHAGGPANLAWTHLSSMSLNASKIPVKVAPALANISSQSIPVGPVLQALSFSLSDLPAAELWAELSWTGRQPLNLKNMRVEGLSPVVYREFENGVIFINPSPDTVEFDLKQLFPDESFEWMDPVNQGTRIYRDIQLKPRTSVAIKRS</sequence>
<feature type="compositionally biased region" description="Polar residues" evidence="1">
    <location>
        <begin position="81"/>
        <end position="90"/>
    </location>
</feature>
<dbReference type="RefSeq" id="WP_308983345.1">
    <property type="nucleotide sequence ID" value="NZ_JARXIC010000001.1"/>
</dbReference>
<name>A0ABU1AG85_9BACT</name>
<evidence type="ECO:0000313" key="3">
    <source>
        <dbReference type="Proteomes" id="UP001243717"/>
    </source>
</evidence>
<reference evidence="2 3" key="1">
    <citation type="submission" date="2023-04" db="EMBL/GenBank/DDBJ databases">
        <title>A novel bacteria isolated from coastal sediment.</title>
        <authorList>
            <person name="Liu X.-J."/>
            <person name="Du Z.-J."/>
        </authorList>
    </citation>
    <scope>NUCLEOTIDE SEQUENCE [LARGE SCALE GENOMIC DNA]</scope>
    <source>
        <strain evidence="2 3">SDUM461004</strain>
    </source>
</reference>
<protein>
    <recommendedName>
        <fullName evidence="4">SLA1 homology domain-containing protein</fullName>
    </recommendedName>
</protein>
<evidence type="ECO:0008006" key="4">
    <source>
        <dbReference type="Google" id="ProtNLM"/>
    </source>
</evidence>
<feature type="region of interest" description="Disordered" evidence="1">
    <location>
        <begin position="67"/>
        <end position="92"/>
    </location>
</feature>
<keyword evidence="3" id="KW-1185">Reference proteome</keyword>